<reference evidence="10 11" key="2">
    <citation type="submission" date="2024-09" db="EMBL/GenBank/DDBJ databases">
        <title>Draft genome sequence of Candidatus Magnetaquicoccaceae bacterium FCR-1.</title>
        <authorList>
            <person name="Shimoshige H."/>
            <person name="Shimamura S."/>
            <person name="Taoka A."/>
            <person name="Kobayashi H."/>
            <person name="Maekawa T."/>
        </authorList>
    </citation>
    <scope>NUCLEOTIDE SEQUENCE [LARGE SCALE GENOMIC DNA]</scope>
    <source>
        <strain evidence="10 11">FCR-1</strain>
    </source>
</reference>
<evidence type="ECO:0000256" key="2">
    <source>
        <dbReference type="ARBA" id="ARBA00022450"/>
    </source>
</evidence>
<evidence type="ECO:0000313" key="10">
    <source>
        <dbReference type="EMBL" id="GAB0057975.1"/>
    </source>
</evidence>
<dbReference type="InterPro" id="IPR020845">
    <property type="entry name" value="AMP-binding_CS"/>
</dbReference>
<evidence type="ECO:0000259" key="9">
    <source>
        <dbReference type="PROSITE" id="PS52004"/>
    </source>
</evidence>
<feature type="region of interest" description="Disordered" evidence="7">
    <location>
        <begin position="1103"/>
        <end position="1135"/>
    </location>
</feature>
<proteinExistence type="inferred from homology"/>
<dbReference type="InterPro" id="IPR015421">
    <property type="entry name" value="PyrdxlP-dep_Trfase_major"/>
</dbReference>
<dbReference type="Gene3D" id="2.30.38.10">
    <property type="entry name" value="Luciferase, Domain 3"/>
    <property type="match status" value="1"/>
</dbReference>
<dbReference type="InterPro" id="IPR014031">
    <property type="entry name" value="Ketoacyl_synth_C"/>
</dbReference>
<reference evidence="10 11" key="1">
    <citation type="submission" date="2024-05" db="EMBL/GenBank/DDBJ databases">
        <authorList>
            <consortium name="Candidatus Magnetaquicoccaceae bacterium FCR-1 genome sequencing consortium"/>
            <person name="Shimoshige H."/>
            <person name="Shimamura S."/>
            <person name="Taoka A."/>
            <person name="Kobayashi H."/>
            <person name="Maekawa T."/>
        </authorList>
    </citation>
    <scope>NUCLEOTIDE SEQUENCE [LARGE SCALE GENOMIC DNA]</scope>
    <source>
        <strain evidence="10 11">FCR-1</strain>
    </source>
</reference>
<evidence type="ECO:0000313" key="11">
    <source>
        <dbReference type="Proteomes" id="UP001628193"/>
    </source>
</evidence>
<dbReference type="SUPFAM" id="SSF56801">
    <property type="entry name" value="Acetyl-CoA synthetase-like"/>
    <property type="match status" value="1"/>
</dbReference>
<dbReference type="InterPro" id="IPR006162">
    <property type="entry name" value="Ppantetheine_attach_site"/>
</dbReference>
<dbReference type="PANTHER" id="PTHR43775:SF37">
    <property type="entry name" value="SI:DKEY-61P9.11"/>
    <property type="match status" value="1"/>
</dbReference>
<dbReference type="InterPro" id="IPR016035">
    <property type="entry name" value="Acyl_Trfase/lysoPLipase"/>
</dbReference>
<dbReference type="SMART" id="SM01294">
    <property type="entry name" value="PKS_PP_betabranch"/>
    <property type="match status" value="1"/>
</dbReference>
<dbReference type="InterPro" id="IPR020806">
    <property type="entry name" value="PKS_PP-bd"/>
</dbReference>
<evidence type="ECO:0000256" key="5">
    <source>
        <dbReference type="ARBA" id="ARBA00022898"/>
    </source>
</evidence>
<dbReference type="InterPro" id="IPR050091">
    <property type="entry name" value="PKS_NRPS_Biosynth_Enz"/>
</dbReference>
<dbReference type="PROSITE" id="PS00455">
    <property type="entry name" value="AMP_BINDING"/>
    <property type="match status" value="1"/>
</dbReference>
<dbReference type="Proteomes" id="UP001628193">
    <property type="component" value="Unassembled WGS sequence"/>
</dbReference>
<dbReference type="CDD" id="cd19531">
    <property type="entry name" value="LCL_NRPS-like"/>
    <property type="match status" value="1"/>
</dbReference>
<dbReference type="Pfam" id="PF02801">
    <property type="entry name" value="Ketoacyl-synt_C"/>
    <property type="match status" value="1"/>
</dbReference>
<dbReference type="SMART" id="SM00823">
    <property type="entry name" value="PKS_PP"/>
    <property type="match status" value="2"/>
</dbReference>
<dbReference type="EMBL" id="BAAFGK010000004">
    <property type="protein sequence ID" value="GAB0057975.1"/>
    <property type="molecule type" value="Genomic_DNA"/>
</dbReference>
<dbReference type="Gene3D" id="3.40.47.10">
    <property type="match status" value="1"/>
</dbReference>
<evidence type="ECO:0000259" key="8">
    <source>
        <dbReference type="PROSITE" id="PS50075"/>
    </source>
</evidence>
<dbReference type="Gene3D" id="3.40.50.980">
    <property type="match status" value="2"/>
</dbReference>
<protein>
    <submittedName>
        <fullName evidence="10">Glutamate-1-semialdehyde 2,1-aminomutase</fullName>
        <ecNumber evidence="10">5.4.3.8</ecNumber>
    </submittedName>
</protein>
<feature type="domain" description="Carrier" evidence="8">
    <location>
        <begin position="1014"/>
        <end position="1089"/>
    </location>
</feature>
<dbReference type="Pfam" id="PF00501">
    <property type="entry name" value="AMP-binding"/>
    <property type="match status" value="1"/>
</dbReference>
<feature type="domain" description="Ketosynthase family 3 (KS3)" evidence="9">
    <location>
        <begin position="41"/>
        <end position="468"/>
    </location>
</feature>
<feature type="compositionally biased region" description="Low complexity" evidence="7">
    <location>
        <begin position="1103"/>
        <end position="1119"/>
    </location>
</feature>
<keyword evidence="4" id="KW-0808">Transferase</keyword>
<dbReference type="Pfam" id="PF00668">
    <property type="entry name" value="Condensation"/>
    <property type="match status" value="1"/>
</dbReference>
<dbReference type="Gene3D" id="3.40.366.10">
    <property type="entry name" value="Malonyl-Coenzyme A Acyl Carrier Protein, domain 2"/>
    <property type="match status" value="1"/>
</dbReference>
<keyword evidence="10" id="KW-0413">Isomerase</keyword>
<dbReference type="Gene3D" id="3.30.559.30">
    <property type="entry name" value="Nonribosomal peptide synthetase, condensation domain"/>
    <property type="match status" value="1"/>
</dbReference>
<name>A0ABQ0CAQ8_9PROT</name>
<evidence type="ECO:0000256" key="3">
    <source>
        <dbReference type="ARBA" id="ARBA00022553"/>
    </source>
</evidence>
<dbReference type="InterPro" id="IPR005814">
    <property type="entry name" value="Aminotrans_3"/>
</dbReference>
<keyword evidence="3" id="KW-0597">Phosphoprotein</keyword>
<dbReference type="InterPro" id="IPR015424">
    <property type="entry name" value="PyrdxlP-dep_Trfase"/>
</dbReference>
<dbReference type="SUPFAM" id="SSF47336">
    <property type="entry name" value="ACP-like"/>
    <property type="match status" value="2"/>
</dbReference>
<evidence type="ECO:0000256" key="6">
    <source>
        <dbReference type="ARBA" id="ARBA00029443"/>
    </source>
</evidence>
<dbReference type="InterPro" id="IPR016036">
    <property type="entry name" value="Malonyl_transacylase_ACP-bd"/>
</dbReference>
<dbReference type="RefSeq" id="WP_420905657.1">
    <property type="nucleotide sequence ID" value="NZ_BAAFGK010000004.1"/>
</dbReference>
<dbReference type="GO" id="GO:0042286">
    <property type="term" value="F:glutamate-1-semialdehyde 2,1-aminomutase activity"/>
    <property type="evidence" value="ECO:0007669"/>
    <property type="project" value="UniProtKB-EC"/>
</dbReference>
<dbReference type="PROSITE" id="PS00012">
    <property type="entry name" value="PHOSPHOPANTETHEINE"/>
    <property type="match status" value="2"/>
</dbReference>
<sequence length="2745" mass="297303">MTTPIQDTSGAESGQLSSVKQALLAVRDMSAKIKAMEAARHEPIAVIGSSCRFPGQADTPERYWELLKNGVDAISEVPSDRWNAEAWHDPDPDRPGTIVTRQGGFIGDPSAFDPQFFEISRREAASLDPQQRLLLELTWEALERANIPHEAVRGQPVGVFVALSNVDYALLMHKSRPPEAIDAYFITGNTYSVAAGRLSFFLGVTGPSFSVDTACSSSLLATHLACQSLRNRECELGIVAGVNRILIPEVSINFSRGHMLAPDGRCKTFDAAADGYARGEGGGSLILKRLSDAQRDGDTILALIRGSAINQDGASGGLTMPNGLAQERVIRQALANAQLKPGDIDYVETHGTGTPLGDPIEIDALSKVFGPERPQDQPLHIGSVKTNFGHLESAAGMASLIKVILSLGNRAIPPHLHCRTRSPHIDWSRAPLDIPATLIPWPERDRPRRAGISSFAFGGTNAHMILEEAPTPLEEPSTNLPPPPPLALLPLSAKGMPALRELARRHAARMEAEPEPAWWDLCHTAATSRASFRHRVALVAPTGEDPARIRAELLAFAEGAADKKFQRGRAPWGIMPGVENPTGLSPKVAFLYTGMGSQYLGMGRGLYATQPLFRATLDACDAILRPHLTPSLLEAMLGDDDALLSRPEYAHCAIFAVSCGLTRLWRALKVEPAVVLGHSVGEYAAAWAAGMVKLEAVLPLLVERGRLIGALPPGGRMALLATGEETILKAVAPHAAEVSLAAINGPDYCTISGAGAIVERLLAEFAAAGTPGQMLKSEHAVHSPLVEPMLDPFEKRLANLEISAPKTTLISGLTGKRATVHMQTPGYWRQQMRQPVRFAEAILAARQAGCDAFIEIGAQPVLIGLGMMALRDDPVAWLASLKEGQDDWSMLLRSVATLYTHGANPDWNGLYRDHPRRKVTLPTYPFQRTFCWFADERAPIPNPGSPAPLSVVVPCATPAGATSSPAAPPETVAMPTAAPSLAAPPETVAMPTAASLATLSDTVATPAAAPSPKRPITDRLRDLIARQLRATPDEVDLNAPFLEMGADSLILMEILQAIDKRFGVRIPIRRIFEDLSTPQLVAEAIALEQPAGWVDPEAEIPIASDATTPPAPLPTHAAPGSATPPAPLPTGSAAPGSMVEQVVMQQLELMRQQLALLRGESPLAGPLVQAVQGTAPAAPAASPSPAPVPTRGGHFASFHDQDASRLSPSQQAYLDGFIARYIARTKTSRAKAESERVHWADVRSLMGMRPETKRLSYPILSNEATRSGFIDLDGNAYVDLAGGFGAHLFGLKDPDLTRAMIEQIDQGIHLGPQSGLSGEVARLIRELTGVERVAFCTTGTEAVMSAIRLARAATGRRKIAMFSGAYHGHSDAVLAMAGKVDGISRTVPMVPGIPPEAVGDTIILNYDKPDALDAIRAQADQLAAVLVEPVPSRQPTMQPRAFLQQLRAVTKELDIPLIFDEMITGFRIAAGGAQAHFGVQADLVTYGKVLGGGLPLGVIAGEARFIDQVDGGEWAFDDPDSFPSAQTTLAGAGTFRRHPLSLANARAILTRIRDEGPALHERLNERAARLEADLNGCFQSKNIPVRIARFGSLFRFVQSGNFSYTYQSLEMDLLHFGLIERGIYLWEGRTCFVSTAHTDEDLAKVVEAVRETIEALLDAGFFPMAGHTPPRPEPFTLPLSKAQTQLWTLDQVSGDGSLTNLSHTNLQLRGPLDLAALERAVNQVIARHDALRAVIDPNGQHQTILPEVTHVLPVTDLTHLEPEARQQALDAWFLREAATPIDTATPPAMRLSVLRLETGLHRLVLTAHHILIDGMSIVVVLREMFACYLALRAGRASALPAPMPLGDHLRWRENSDRSDALKVHETFWLEQFPDPLPVLDLPGDRSAPQEHDYRAARAVLRLDAGLHQGLKRACTRHNSTLFMLMFAAYQLFLHRLCGQDELVIGILVLGRPPAAARQPLIAYCSHILPIKGRLEGDPTLAEFLATVKTTLLTALEHQEYPFANLIEHLNRRQSQMRAPLVATTFNMDHPIELDRELDLVAEWFPQPIHALDNALSVNVTEIQGELVIEFDYATALFDPETLERWSGLFKNLLTALADEGASATSVRRLPLLTATERERLLAISHPPGAHRAPAPFTLLQQGVEHWAGTTPHAQAILCDDQRIPYVHLNRRANHLAHFLIGRGVGPERLVGVLPVRSVEMIIAVLAILKAGGAYVPLDPDQPKARLATIVRDAGIRLVLAHDALRHLLPEEDCEVISLDDFDDLTRSLSPDNPANAVQPDQAAYVIHTSGSTGEPKGVVVSHRAIVTHCLDYAALLGITAQDRVLQFTALHFDFSVEDLFTTFLSGATLVLRGPTLWSPAEFNRQARAHGLTVAGLTPAYLQQLRHDWQVRPEDAPAGTLRLLHVGGEAVSAELIAGIRATPLGAIEIWNDYGPTEAVVTALAQRIPQAIDPDRRIPIGQPFGTRRAYVLDPLGQLQPLGVPGELHLGGNELARGYLNRTEMTAERFIPDPFSSTPGARLYKSGDLARLLPDGSFDCLGRLDNQVKIRGFRIELGEIEAALTRHAGLREAVVQVVTAPNGEGELVAWLVSATAPAPTDDDIRAHLRSWLPDYMIPAHFIHLNALPMTGQGKVDRRALPPPTALEPDPASLEPPATATERLLHEIWSAVLARPAIHRHADFFALGGHSLHAIQVITRLRERMGIEIPVRLIFQLPTIATLARQLDAALGILPDTCHDETEREEFVL</sequence>
<comment type="caution">
    <text evidence="10">The sequence shown here is derived from an EMBL/GenBank/DDBJ whole genome shotgun (WGS) entry which is preliminary data.</text>
</comment>
<dbReference type="Gene3D" id="1.10.1200.10">
    <property type="entry name" value="ACP-like"/>
    <property type="match status" value="2"/>
</dbReference>
<comment type="similarity">
    <text evidence="6">In the C-terminal section; belongs to the NRP synthetase family.</text>
</comment>
<keyword evidence="5" id="KW-0663">Pyridoxal phosphate</keyword>
<dbReference type="InterPro" id="IPR000873">
    <property type="entry name" value="AMP-dep_synth/lig_dom"/>
</dbReference>
<gene>
    <name evidence="10" type="primary">hemL_1</name>
    <name evidence="10" type="ORF">SIID45300_02310</name>
</gene>
<evidence type="ECO:0000256" key="4">
    <source>
        <dbReference type="ARBA" id="ARBA00022679"/>
    </source>
</evidence>
<dbReference type="Gene3D" id="3.90.1150.10">
    <property type="entry name" value="Aspartate Aminotransferase, domain 1"/>
    <property type="match status" value="1"/>
</dbReference>
<dbReference type="NCBIfam" id="TIGR01733">
    <property type="entry name" value="AA-adenyl-dom"/>
    <property type="match status" value="1"/>
</dbReference>
<accession>A0ABQ0CAQ8</accession>
<dbReference type="Pfam" id="PF00109">
    <property type="entry name" value="ketoacyl-synt"/>
    <property type="match status" value="1"/>
</dbReference>
<dbReference type="SUPFAM" id="SSF52151">
    <property type="entry name" value="FabD/lysophospholipase-like"/>
    <property type="match status" value="1"/>
</dbReference>
<dbReference type="SMART" id="SM00825">
    <property type="entry name" value="PKS_KS"/>
    <property type="match status" value="1"/>
</dbReference>
<dbReference type="SUPFAM" id="SSF53901">
    <property type="entry name" value="Thiolase-like"/>
    <property type="match status" value="1"/>
</dbReference>
<dbReference type="Pfam" id="PF16197">
    <property type="entry name" value="KAsynt_C_assoc"/>
    <property type="match status" value="1"/>
</dbReference>
<dbReference type="InterPro" id="IPR009081">
    <property type="entry name" value="PP-bd_ACP"/>
</dbReference>
<dbReference type="InterPro" id="IPR025110">
    <property type="entry name" value="AMP-bd_C"/>
</dbReference>
<dbReference type="SUPFAM" id="SSF55048">
    <property type="entry name" value="Probable ACP-binding domain of malonyl-CoA ACP transacylase"/>
    <property type="match status" value="1"/>
</dbReference>
<dbReference type="PROSITE" id="PS52004">
    <property type="entry name" value="KS3_2"/>
    <property type="match status" value="1"/>
</dbReference>
<dbReference type="Pfam" id="PF00202">
    <property type="entry name" value="Aminotran_3"/>
    <property type="match status" value="1"/>
</dbReference>
<dbReference type="Pfam" id="PF00550">
    <property type="entry name" value="PP-binding"/>
    <property type="match status" value="2"/>
</dbReference>
<dbReference type="Gene3D" id="3.30.300.30">
    <property type="match status" value="1"/>
</dbReference>
<dbReference type="InterPro" id="IPR016039">
    <property type="entry name" value="Thiolase-like"/>
</dbReference>
<comment type="cofactor">
    <cofactor evidence="1">
        <name>pantetheine 4'-phosphate</name>
        <dbReference type="ChEBI" id="CHEBI:47942"/>
    </cofactor>
</comment>
<dbReference type="CDD" id="cd00833">
    <property type="entry name" value="PKS"/>
    <property type="match status" value="1"/>
</dbReference>
<dbReference type="InterPro" id="IPR045851">
    <property type="entry name" value="AMP-bd_C_sf"/>
</dbReference>
<dbReference type="InterPro" id="IPR036736">
    <property type="entry name" value="ACP-like_sf"/>
</dbReference>
<dbReference type="Pfam" id="PF00698">
    <property type="entry name" value="Acyl_transf_1"/>
    <property type="match status" value="1"/>
</dbReference>
<dbReference type="InterPro" id="IPR015422">
    <property type="entry name" value="PyrdxlP-dep_Trfase_small"/>
</dbReference>
<dbReference type="Pfam" id="PF13193">
    <property type="entry name" value="AMP-binding_C"/>
    <property type="match status" value="1"/>
</dbReference>
<dbReference type="Gene3D" id="3.30.559.10">
    <property type="entry name" value="Chloramphenicol acetyltransferase-like domain"/>
    <property type="match status" value="1"/>
</dbReference>
<feature type="region of interest" description="Disordered" evidence="7">
    <location>
        <begin position="1175"/>
        <end position="1206"/>
    </location>
</feature>
<dbReference type="InterPro" id="IPR032821">
    <property type="entry name" value="PKS_assoc"/>
</dbReference>
<feature type="domain" description="Carrier" evidence="8">
    <location>
        <begin position="2652"/>
        <end position="2727"/>
    </location>
</feature>
<dbReference type="InterPro" id="IPR014030">
    <property type="entry name" value="Ketoacyl_synth_N"/>
</dbReference>
<dbReference type="SUPFAM" id="SSF53383">
    <property type="entry name" value="PLP-dependent transferases"/>
    <property type="match status" value="1"/>
</dbReference>
<evidence type="ECO:0000256" key="1">
    <source>
        <dbReference type="ARBA" id="ARBA00001957"/>
    </source>
</evidence>
<organism evidence="10 11">
    <name type="scientific">Candidatus Magnetaquiglobus chichijimensis</name>
    <dbReference type="NCBI Taxonomy" id="3141448"/>
    <lineage>
        <taxon>Bacteria</taxon>
        <taxon>Pseudomonadati</taxon>
        <taxon>Pseudomonadota</taxon>
        <taxon>Magnetococcia</taxon>
        <taxon>Magnetococcales</taxon>
        <taxon>Candidatus Magnetaquicoccaceae</taxon>
        <taxon>Candidatus Magnetaquiglobus</taxon>
    </lineage>
</organism>
<keyword evidence="2" id="KW-0596">Phosphopantetheine</keyword>
<dbReference type="InterPro" id="IPR020841">
    <property type="entry name" value="PKS_Beta-ketoAc_synthase_dom"/>
</dbReference>
<dbReference type="InterPro" id="IPR001227">
    <property type="entry name" value="Ac_transferase_dom_sf"/>
</dbReference>
<dbReference type="InterPro" id="IPR010071">
    <property type="entry name" value="AA_adenyl_dom"/>
</dbReference>
<dbReference type="CDD" id="cd00610">
    <property type="entry name" value="OAT_like"/>
    <property type="match status" value="1"/>
</dbReference>
<dbReference type="EC" id="5.4.3.8" evidence="10"/>
<dbReference type="Gene3D" id="3.40.640.10">
    <property type="entry name" value="Type I PLP-dependent aspartate aminotransferase-like (Major domain)"/>
    <property type="match status" value="1"/>
</dbReference>
<dbReference type="CDD" id="cd05930">
    <property type="entry name" value="A_NRPS"/>
    <property type="match status" value="1"/>
</dbReference>
<dbReference type="Gene3D" id="3.30.70.3290">
    <property type="match status" value="1"/>
</dbReference>
<evidence type="ECO:0000256" key="7">
    <source>
        <dbReference type="SAM" id="MobiDB-lite"/>
    </source>
</evidence>
<dbReference type="SMART" id="SM00827">
    <property type="entry name" value="PKS_AT"/>
    <property type="match status" value="1"/>
</dbReference>
<dbReference type="PANTHER" id="PTHR43775">
    <property type="entry name" value="FATTY ACID SYNTHASE"/>
    <property type="match status" value="1"/>
</dbReference>
<dbReference type="InterPro" id="IPR014043">
    <property type="entry name" value="Acyl_transferase_dom"/>
</dbReference>
<keyword evidence="11" id="KW-1185">Reference proteome</keyword>
<dbReference type="InterPro" id="IPR001242">
    <property type="entry name" value="Condensation_dom"/>
</dbReference>
<dbReference type="SUPFAM" id="SSF52777">
    <property type="entry name" value="CoA-dependent acyltransferases"/>
    <property type="match status" value="2"/>
</dbReference>
<dbReference type="PROSITE" id="PS50075">
    <property type="entry name" value="CARRIER"/>
    <property type="match status" value="2"/>
</dbReference>
<dbReference type="InterPro" id="IPR023213">
    <property type="entry name" value="CAT-like_dom_sf"/>
</dbReference>